<dbReference type="AlphaFoldDB" id="F5YNG3"/>
<dbReference type="RefSeq" id="WP_015707235.1">
    <property type="nucleotide sequence ID" value="NC_015578.1"/>
</dbReference>
<dbReference type="InterPro" id="IPR052024">
    <property type="entry name" value="Methanogen_methyltrans"/>
</dbReference>
<evidence type="ECO:0000313" key="2">
    <source>
        <dbReference type="EMBL" id="AEF83655.1"/>
    </source>
</evidence>
<organism evidence="2 3">
    <name type="scientific">Treponema primitia (strain ATCC BAA-887 / DSM 12427 / ZAS-2)</name>
    <dbReference type="NCBI Taxonomy" id="545694"/>
    <lineage>
        <taxon>Bacteria</taxon>
        <taxon>Pseudomonadati</taxon>
        <taxon>Spirochaetota</taxon>
        <taxon>Spirochaetia</taxon>
        <taxon>Spirochaetales</taxon>
        <taxon>Treponemataceae</taxon>
        <taxon>Treponema</taxon>
    </lineage>
</organism>
<dbReference type="Gene3D" id="3.20.20.210">
    <property type="match status" value="1"/>
</dbReference>
<gene>
    <name evidence="2" type="ordered locus">TREPR_3020</name>
</gene>
<dbReference type="Pfam" id="PF01208">
    <property type="entry name" value="URO-D"/>
    <property type="match status" value="1"/>
</dbReference>
<dbReference type="GO" id="GO:0006779">
    <property type="term" value="P:porphyrin-containing compound biosynthetic process"/>
    <property type="evidence" value="ECO:0007669"/>
    <property type="project" value="InterPro"/>
</dbReference>
<proteinExistence type="predicted"/>
<dbReference type="EMBL" id="CP001843">
    <property type="protein sequence ID" value="AEF83655.1"/>
    <property type="molecule type" value="Genomic_DNA"/>
</dbReference>
<sequence length="348" mass="40046">MTSKQRIKALLENKSIDRSPVAGWFHMPLLDRNVTDFTQALISTRDYYGWDFIKVMTNGHFMTEAYGGEIEFSQNPLNWYGTVIRYPVRDPHDAAKLPVLNAKTNPLFKREVAIVKNLVKHYKKEVPIIATIFNALTSFQELNASLNPLFTQVMIRHHKEELHKALRSIQQTNKNYLDALIAEGIDGIFLVNQYAAKHIITSKEYDEFVTPYDNELLEYIKGKTWFNMAHIHGEKNLWVDKYVDTLYHALNWENTPKGISPGAVSSITKVAKQFPGKVLITGLDQNHDFVSETNDREEVKRVLKKRYLRAKKELGSNRFIFGPGCTLPLSVPNYLFTLIREVAEEEGN</sequence>
<dbReference type="GO" id="GO:0004853">
    <property type="term" value="F:uroporphyrinogen decarboxylase activity"/>
    <property type="evidence" value="ECO:0007669"/>
    <property type="project" value="InterPro"/>
</dbReference>
<dbReference type="OrthoDB" id="7375127at2"/>
<evidence type="ECO:0000259" key="1">
    <source>
        <dbReference type="Pfam" id="PF01208"/>
    </source>
</evidence>
<dbReference type="SUPFAM" id="SSF51726">
    <property type="entry name" value="UROD/MetE-like"/>
    <property type="match status" value="1"/>
</dbReference>
<dbReference type="eggNOG" id="COG0407">
    <property type="taxonomic scope" value="Bacteria"/>
</dbReference>
<dbReference type="KEGG" id="tpi:TREPR_3020"/>
<evidence type="ECO:0000313" key="3">
    <source>
        <dbReference type="Proteomes" id="UP000009223"/>
    </source>
</evidence>
<protein>
    <recommendedName>
        <fullName evidence="1">Uroporphyrinogen decarboxylase (URO-D) domain-containing protein</fullName>
    </recommendedName>
</protein>
<dbReference type="HOGENOM" id="CLU_040933_1_0_12"/>
<feature type="domain" description="Uroporphyrinogen decarboxylase (URO-D)" evidence="1">
    <location>
        <begin position="32"/>
        <end position="333"/>
    </location>
</feature>
<dbReference type="Proteomes" id="UP000009223">
    <property type="component" value="Chromosome"/>
</dbReference>
<name>F5YNG3_TREPZ</name>
<accession>F5YNG3</accession>
<dbReference type="STRING" id="545694.TREPR_3020"/>
<reference evidence="3" key="1">
    <citation type="submission" date="2009-12" db="EMBL/GenBank/DDBJ databases">
        <title>Complete sequence of Treponema primitia strain ZAS-2.</title>
        <authorList>
            <person name="Tetu S.G."/>
            <person name="Matson E."/>
            <person name="Ren Q."/>
            <person name="Seshadri R."/>
            <person name="Elbourne L."/>
            <person name="Hassan K.A."/>
            <person name="Durkin A."/>
            <person name="Radune D."/>
            <person name="Mohamoud Y."/>
            <person name="Shay R."/>
            <person name="Jin S."/>
            <person name="Zhang X."/>
            <person name="Lucey K."/>
            <person name="Ballor N.R."/>
            <person name="Ottesen E."/>
            <person name="Rosenthal R."/>
            <person name="Allen A."/>
            <person name="Leadbetter J.R."/>
            <person name="Paulsen I.T."/>
        </authorList>
    </citation>
    <scope>NUCLEOTIDE SEQUENCE [LARGE SCALE GENOMIC DNA]</scope>
    <source>
        <strain evidence="3">ATCC BAA-887 / DSM 12427 / ZAS-2</strain>
    </source>
</reference>
<dbReference type="PANTHER" id="PTHR47099">
    <property type="entry name" value="METHYLCOBAMIDE:COM METHYLTRANSFERASE MTBA"/>
    <property type="match status" value="1"/>
</dbReference>
<keyword evidence="3" id="KW-1185">Reference proteome</keyword>
<dbReference type="InterPro" id="IPR000257">
    <property type="entry name" value="Uroporphyrinogen_deCOase"/>
</dbReference>
<dbReference type="PANTHER" id="PTHR47099:SF1">
    <property type="entry name" value="METHYLCOBAMIDE:COM METHYLTRANSFERASE MTBA"/>
    <property type="match status" value="1"/>
</dbReference>
<reference evidence="2 3" key="2">
    <citation type="journal article" date="2011" name="ISME J.">
        <title>RNA-seq reveals cooperative metabolic interactions between two termite-gut spirochete species in co-culture.</title>
        <authorList>
            <person name="Rosenthal A.Z."/>
            <person name="Matson E.G."/>
            <person name="Eldar A."/>
            <person name="Leadbetter J.R."/>
        </authorList>
    </citation>
    <scope>NUCLEOTIDE SEQUENCE [LARGE SCALE GENOMIC DNA]</scope>
    <source>
        <strain evidence="3">ATCC BAA-887 / DSM 12427 / ZAS-2</strain>
    </source>
</reference>
<dbReference type="InterPro" id="IPR038071">
    <property type="entry name" value="UROD/MetE-like_sf"/>
</dbReference>